<feature type="region of interest" description="Disordered" evidence="11">
    <location>
        <begin position="1059"/>
        <end position="1099"/>
    </location>
</feature>
<dbReference type="EMBL" id="PRFA01000002">
    <property type="protein sequence ID" value="PWV02799.1"/>
    <property type="molecule type" value="Genomic_DNA"/>
</dbReference>
<feature type="transmembrane region" description="Helical" evidence="12">
    <location>
        <begin position="225"/>
        <end position="250"/>
    </location>
</feature>
<evidence type="ECO:0000256" key="5">
    <source>
        <dbReference type="ARBA" id="ARBA00022692"/>
    </source>
</evidence>
<evidence type="ECO:0000256" key="1">
    <source>
        <dbReference type="ARBA" id="ARBA00004477"/>
    </source>
</evidence>
<sequence length="1622" mass="178804">MCFLLFPLFFFSLAGRVWASIVLQETANAVFFFFFFGCLVFCVVVVFYFTLLGGTIVWVSLCVEIKMSVDDEKKLPAAASTRRMSTPRASPQNAPRRLRTGRLGTEHTAVLMTNPMSIALMTVWALSCEGALLLNILADVFQSRAPEFPLVPTITTSVGLNVLCAFLTLLLGRLSFRGFYFYQPFAGGQSFVVMQGFGYGILVVSSVLLFFYVEQIGTTLAVFRYGTLTVLGCFSALADIILMTSLLFFVPTRYRGGRGAKTSRVTTDDAAVWWHDLSASPNCEIGIVVSFCLAILMCSSFAEYYPRIRRMSSVVGAVLLSLGLFITHVVVGHTYTPGYRLFMPNAGTFRMSLMQAFGWFLAFATLHLEMILYEAGPSAYSSWHILCGLGSVISLSTLLLFIRLHRFPASTQSEISLVGEYGPMVLTLASSIHAAVVWGLALVLSSNVYDQEPQLRQGLVMCQTLSSLLTFALPPCTHLLGRIAFGREYEVWMPFKGPLEFVVLQSAGWTCFGAAIFFATLQITESLHFRFVIIESSLTALSQGFIHASLHLFDEGRNGGTTRNNVFTPNRSDEGDEVADANSIEYEEAALCEMNRSIVPTVLNGEMLTSILLCSIGLIMRVIADVAVGSGSEIDEVMHIPTHSLLKVSTILSILVVPLAHVSMRKRISVWCPFVGCGGYVAMQSIGWSIYAVNLFIVVANSLHERRQGFLSPVVDEEHLFLEYTMEGLLMTLPLVCIIIGAFFETQEQTRKKTVQERKKQEVLELFRVLQQAIPDDDELQHAEALLRAIAGPRWMEPPATDGARLIREAEETAHARQEAATNIVTILSVASALAFISAAFLAERQPVFTLVFGAAGITVTTISCFSVHYVYGTFLHRASGRYSFFMPFSGGPTFVTLQAVGWGFYTISSLLIALSCAEGRGSAIVFVTTGVCSVSAQYCILNSVPRFDPTPRPMSVLELNAEGIFAVLVLIGSFAFAMVHDVYAQGRVSGIASSLFPIAVLAVSTCFAVPLGLVSLKRNACDFTTSPFSIFDNPINSGEGDNEIESMQSGVELSTTSLTAGSTRSSITDSSPPPHTDTTHLRQPSEVSAESGGGHSPGHSFSPVGDISSVSSRHPRNSFRDSVYMTCFMAAAASAILASTLIPFALVYIVYCYAYSGMAALSAASATLRILLFGFGVAVIVPVFAPGRSRRQRKSLFLCFYEVSCCYALYSIPTAVVVCSLGLPFVVKTSGAYAFSVSMVVMSCFSTIPHIHLISMLVNVSLLGYFWHHHFHAFLLRGEGAFTPWKFVVDTVLTAYWPLYFHRFLGQPRVTGRLNSPSFKRLLRRWMLCAVAEHFSLSVIVDGKELNRGEKNHAQDDYVNLNNPQNKYFFSFHPHGIFPGTALWVPNTPQWEEIVGSNTENFLSVHCADVIFAVPMLRDFVMALGCLTVARRGIENSLLQGNSVLVVTGGQAEMLCSKFSDTEMHFVTHHSGFVRVAMTHRVPLVPILSFSENNLLSNVCFPRMQRYTMSKVGFPFPTVPYGKFYLPLPNKLPITVVVGRPILPEPGMDCPENPEHVQRYQQRYFKSLEVLFFKYRAKAGYPKMTLVLHHRNEIHRVSAAAEETKEPTGEQEKEEKTKDLE</sequence>
<feature type="transmembrane region" description="Helical" evidence="12">
    <location>
        <begin position="644"/>
        <end position="662"/>
    </location>
</feature>
<gene>
    <name evidence="14" type="ORF">C4B63_2g536</name>
</gene>
<feature type="region of interest" description="Disordered" evidence="11">
    <location>
        <begin position="1598"/>
        <end position="1622"/>
    </location>
</feature>
<dbReference type="VEuPathDB" id="TriTrypDB:BCY84_14637"/>
<dbReference type="GO" id="GO:0008374">
    <property type="term" value="F:O-acyltransferase activity"/>
    <property type="evidence" value="ECO:0007669"/>
    <property type="project" value="InterPro"/>
</dbReference>
<proteinExistence type="inferred from homology"/>
<evidence type="ECO:0000256" key="7">
    <source>
        <dbReference type="ARBA" id="ARBA00022989"/>
    </source>
</evidence>
<dbReference type="VEuPathDB" id="TriTrypDB:C3747_9g382"/>
<comment type="subcellular location">
    <subcellularLocation>
        <location evidence="1">Endoplasmic reticulum membrane</location>
        <topology evidence="1">Multi-pass membrane protein</topology>
    </subcellularLocation>
</comment>
<feature type="transmembrane region" description="Helical" evidence="12">
    <location>
        <begin position="893"/>
        <end position="916"/>
    </location>
</feature>
<dbReference type="VEuPathDB" id="TriTrypDB:TcYC6_0073170"/>
<dbReference type="VEuPathDB" id="TriTrypDB:TcCL_NonESM07437"/>
<evidence type="ECO:0000256" key="8">
    <source>
        <dbReference type="ARBA" id="ARBA00023098"/>
    </source>
</evidence>
<evidence type="ECO:0000256" key="12">
    <source>
        <dbReference type="SAM" id="Phobius"/>
    </source>
</evidence>
<protein>
    <submittedName>
        <fullName evidence="14">Putative diacylglycerol acyltransferase</fullName>
    </submittedName>
</protein>
<feature type="transmembrane region" description="Helical" evidence="12">
    <location>
        <begin position="1207"/>
        <end position="1228"/>
    </location>
</feature>
<dbReference type="VEuPathDB" id="TriTrypDB:TcBrA4_0058280"/>
<feature type="transmembrane region" description="Helical" evidence="12">
    <location>
        <begin position="824"/>
        <end position="843"/>
    </location>
</feature>
<feature type="transmembrane region" description="Helical" evidence="12">
    <location>
        <begin position="962"/>
        <end position="980"/>
    </location>
</feature>
<dbReference type="GO" id="GO:0005789">
    <property type="term" value="C:endoplasmic reticulum membrane"/>
    <property type="evidence" value="ECO:0007669"/>
    <property type="project" value="UniProtKB-SubCell"/>
</dbReference>
<evidence type="ECO:0000313" key="15">
    <source>
        <dbReference type="Proteomes" id="UP000246121"/>
    </source>
</evidence>
<dbReference type="Pfam" id="PF03982">
    <property type="entry name" value="DAGAT"/>
    <property type="match status" value="1"/>
</dbReference>
<feature type="transmembrane region" description="Helical" evidence="12">
    <location>
        <begin position="356"/>
        <end position="373"/>
    </location>
</feature>
<feature type="transmembrane region" description="Helical" evidence="12">
    <location>
        <begin position="1124"/>
        <end position="1152"/>
    </location>
</feature>
<evidence type="ECO:0000256" key="10">
    <source>
        <dbReference type="ARBA" id="ARBA00023315"/>
    </source>
</evidence>
<dbReference type="VEuPathDB" id="TriTrypDB:TCDM_04499"/>
<reference evidence="14 15" key="1">
    <citation type="journal article" date="2018" name="Microb. Genom.">
        <title>Expanding an expanded genome: long-read sequencing of Trypanosoma cruzi.</title>
        <authorList>
            <person name="Berna L."/>
            <person name="Rodriguez M."/>
            <person name="Chiribao M.L."/>
            <person name="Parodi-Talice A."/>
            <person name="Pita S."/>
            <person name="Rijo G."/>
            <person name="Alvarez-Valin F."/>
            <person name="Robello C."/>
        </authorList>
    </citation>
    <scope>NUCLEOTIDE SEQUENCE [LARGE SCALE GENOMIC DNA]</scope>
    <source>
        <strain evidence="14 15">Dm28c</strain>
    </source>
</reference>
<dbReference type="Proteomes" id="UP000246121">
    <property type="component" value="Unassembled WGS sequence"/>
</dbReference>
<feature type="transmembrane region" description="Helical" evidence="12">
    <location>
        <begin position="458"/>
        <end position="481"/>
    </location>
</feature>
<evidence type="ECO:0000256" key="11">
    <source>
        <dbReference type="SAM" id="MobiDB-lite"/>
    </source>
</evidence>
<feature type="transmembrane region" description="Helical" evidence="12">
    <location>
        <begin position="501"/>
        <end position="521"/>
    </location>
</feature>
<feature type="compositionally biased region" description="Polar residues" evidence="11">
    <location>
        <begin position="82"/>
        <end position="93"/>
    </location>
</feature>
<feature type="transmembrane region" description="Helical" evidence="12">
    <location>
        <begin position="314"/>
        <end position="336"/>
    </location>
</feature>
<evidence type="ECO:0000256" key="4">
    <source>
        <dbReference type="ARBA" id="ARBA00022679"/>
    </source>
</evidence>
<feature type="transmembrane region" description="Helical" evidence="12">
    <location>
        <begin position="150"/>
        <end position="171"/>
    </location>
</feature>
<feature type="transmembrane region" description="Helical" evidence="12">
    <location>
        <begin position="1248"/>
        <end position="1268"/>
    </location>
</feature>
<feature type="transmembrane region" description="Helical" evidence="12">
    <location>
        <begin position="118"/>
        <end position="138"/>
    </location>
</feature>
<evidence type="ECO:0000256" key="6">
    <source>
        <dbReference type="ARBA" id="ARBA00022824"/>
    </source>
</evidence>
<comment type="caution">
    <text evidence="14">The sequence shown here is derived from an EMBL/GenBank/DDBJ whole genome shotgun (WGS) entry which is preliminary data.</text>
</comment>
<keyword evidence="3" id="KW-0444">Lipid biosynthesis</keyword>
<evidence type="ECO:0000256" key="9">
    <source>
        <dbReference type="ARBA" id="ARBA00023136"/>
    </source>
</evidence>
<dbReference type="VEuPathDB" id="TriTrypDB:C4B63_2g536"/>
<comment type="similarity">
    <text evidence="2">Belongs to the diacylglycerol acyltransferase family.</text>
</comment>
<feature type="transmembrane region" description="Helical" evidence="12">
    <location>
        <begin position="29"/>
        <end position="59"/>
    </location>
</feature>
<dbReference type="VEuPathDB" id="TriTrypDB:ECC02_002799"/>
<evidence type="ECO:0000256" key="13">
    <source>
        <dbReference type="SAM" id="SignalP"/>
    </source>
</evidence>
<feature type="transmembrane region" description="Helical" evidence="12">
    <location>
        <begin position="191"/>
        <end position="213"/>
    </location>
</feature>
<keyword evidence="5 12" id="KW-0812">Transmembrane</keyword>
<dbReference type="InterPro" id="IPR007130">
    <property type="entry name" value="DAGAT"/>
</dbReference>
<keyword evidence="8" id="KW-0443">Lipid metabolism</keyword>
<keyword evidence="9 12" id="KW-0472">Membrane</keyword>
<dbReference type="PANTHER" id="PTHR12317:SF34">
    <property type="entry name" value="ACYLTRANSFERASE"/>
    <property type="match status" value="1"/>
</dbReference>
<dbReference type="VEuPathDB" id="TriTrypDB:TcG_06157"/>
<feature type="transmembrane region" description="Helical" evidence="12">
    <location>
        <begin position="385"/>
        <end position="404"/>
    </location>
</feature>
<keyword evidence="4 14" id="KW-0808">Transferase</keyword>
<dbReference type="VEuPathDB" id="TriTrypDB:TcCLB.508355.100"/>
<feature type="transmembrane region" description="Helical" evidence="12">
    <location>
        <begin position="1164"/>
        <end position="1186"/>
    </location>
</feature>
<feature type="transmembrane region" description="Helical" evidence="12">
    <location>
        <begin position="424"/>
        <end position="446"/>
    </location>
</feature>
<dbReference type="PANTHER" id="PTHR12317">
    <property type="entry name" value="DIACYLGLYCEROL O-ACYLTRANSFERASE"/>
    <property type="match status" value="1"/>
</dbReference>
<feature type="transmembrane region" description="Helical" evidence="12">
    <location>
        <begin position="849"/>
        <end position="872"/>
    </location>
</feature>
<keyword evidence="13" id="KW-0732">Signal</keyword>
<dbReference type="VEuPathDB" id="TriTrypDB:TcCLB.507467.90"/>
<feature type="transmembrane region" description="Helical" evidence="12">
    <location>
        <begin position="922"/>
        <end position="942"/>
    </location>
</feature>
<keyword evidence="10 14" id="KW-0012">Acyltransferase</keyword>
<dbReference type="VEuPathDB" id="TriTrypDB:Tc_MARK_4197"/>
<dbReference type="GO" id="GO:0006629">
    <property type="term" value="P:lipid metabolic process"/>
    <property type="evidence" value="ECO:0007669"/>
    <property type="project" value="UniProtKB-KW"/>
</dbReference>
<name>A0A2V2W5K4_TRYCR</name>
<dbReference type="VEuPathDB" id="TriTrypDB:TCDM_04500"/>
<feature type="transmembrane region" description="Helical" evidence="12">
    <location>
        <begin position="674"/>
        <end position="700"/>
    </location>
</feature>
<accession>A0A2V2W5K4</accession>
<keyword evidence="6" id="KW-0256">Endoplasmic reticulum</keyword>
<feature type="signal peptide" evidence="13">
    <location>
        <begin position="1"/>
        <end position="19"/>
    </location>
</feature>
<organism evidence="14 15">
    <name type="scientific">Trypanosoma cruzi</name>
    <dbReference type="NCBI Taxonomy" id="5693"/>
    <lineage>
        <taxon>Eukaryota</taxon>
        <taxon>Discoba</taxon>
        <taxon>Euglenozoa</taxon>
        <taxon>Kinetoplastea</taxon>
        <taxon>Metakinetoplastina</taxon>
        <taxon>Trypanosomatida</taxon>
        <taxon>Trypanosomatidae</taxon>
        <taxon>Trypanosoma</taxon>
        <taxon>Schizotrypanum</taxon>
    </lineage>
</organism>
<feature type="transmembrane region" description="Helical" evidence="12">
    <location>
        <begin position="720"/>
        <end position="744"/>
    </location>
</feature>
<feature type="chain" id="PRO_5016156283" evidence="13">
    <location>
        <begin position="20"/>
        <end position="1622"/>
    </location>
</feature>
<evidence type="ECO:0000256" key="2">
    <source>
        <dbReference type="ARBA" id="ARBA00005420"/>
    </source>
</evidence>
<feature type="transmembrane region" description="Helical" evidence="12">
    <location>
        <begin position="992"/>
        <end position="1015"/>
    </location>
</feature>
<dbReference type="VEuPathDB" id="TriTrypDB:TCSYLVIO_005529"/>
<keyword evidence="7 12" id="KW-1133">Transmembrane helix</keyword>
<feature type="transmembrane region" description="Helical" evidence="12">
    <location>
        <begin position="603"/>
        <end position="624"/>
    </location>
</feature>
<evidence type="ECO:0000313" key="14">
    <source>
        <dbReference type="EMBL" id="PWV02799.1"/>
    </source>
</evidence>
<feature type="region of interest" description="Disordered" evidence="11">
    <location>
        <begin position="77"/>
        <end position="96"/>
    </location>
</feature>
<evidence type="ECO:0000256" key="3">
    <source>
        <dbReference type="ARBA" id="ARBA00022516"/>
    </source>
</evidence>